<evidence type="ECO:0000313" key="1">
    <source>
        <dbReference type="EMBL" id="KAJ4849019.1"/>
    </source>
</evidence>
<reference evidence="1" key="1">
    <citation type="submission" date="2022-02" db="EMBL/GenBank/DDBJ databases">
        <authorList>
            <person name="Henning P.M."/>
            <person name="McCubbin A.G."/>
            <person name="Shore J.S."/>
        </authorList>
    </citation>
    <scope>NUCLEOTIDE SEQUENCE</scope>
    <source>
        <strain evidence="1">F60SS</strain>
        <tissue evidence="1">Leaves</tissue>
    </source>
</reference>
<evidence type="ECO:0000313" key="2">
    <source>
        <dbReference type="Proteomes" id="UP001141552"/>
    </source>
</evidence>
<dbReference type="AlphaFoldDB" id="A0A9Q0GF15"/>
<dbReference type="OrthoDB" id="1588055at2759"/>
<dbReference type="InterPro" id="IPR006525">
    <property type="entry name" value="Cystatin-related_pln"/>
</dbReference>
<proteinExistence type="predicted"/>
<accession>A0A9Q0GF15</accession>
<protein>
    <submittedName>
        <fullName evidence="1">Uncharacterized protein</fullName>
    </submittedName>
</protein>
<sequence length="135" mass="15675">MEQLSLHHGFEVNLKGIPIWLQQKLVHPINVNDRIHKPIVDGVCLGVCVFANKKQKQKLEFVRVLHANREGELEFRYYIIFEARDRLDTSDGENGTIKTYQFRAFVRIRPLEKPRLSLRVTVESLDTVPPKPALC</sequence>
<reference evidence="1" key="2">
    <citation type="journal article" date="2023" name="Plants (Basel)">
        <title>Annotation of the Turnera subulata (Passifloraceae) Draft Genome Reveals the S-Locus Evolved after the Divergence of Turneroideae from Passifloroideae in a Stepwise Manner.</title>
        <authorList>
            <person name="Henning P.M."/>
            <person name="Roalson E.H."/>
            <person name="Mir W."/>
            <person name="McCubbin A.G."/>
            <person name="Shore J.S."/>
        </authorList>
    </citation>
    <scope>NUCLEOTIDE SEQUENCE</scope>
    <source>
        <strain evidence="1">F60SS</strain>
    </source>
</reference>
<organism evidence="1 2">
    <name type="scientific">Turnera subulata</name>
    <dbReference type="NCBI Taxonomy" id="218843"/>
    <lineage>
        <taxon>Eukaryota</taxon>
        <taxon>Viridiplantae</taxon>
        <taxon>Streptophyta</taxon>
        <taxon>Embryophyta</taxon>
        <taxon>Tracheophyta</taxon>
        <taxon>Spermatophyta</taxon>
        <taxon>Magnoliopsida</taxon>
        <taxon>eudicotyledons</taxon>
        <taxon>Gunneridae</taxon>
        <taxon>Pentapetalae</taxon>
        <taxon>rosids</taxon>
        <taxon>fabids</taxon>
        <taxon>Malpighiales</taxon>
        <taxon>Passifloraceae</taxon>
        <taxon>Turnera</taxon>
    </lineage>
</organism>
<gene>
    <name evidence="1" type="ORF">Tsubulata_038837</name>
</gene>
<dbReference type="Gene3D" id="3.10.450.10">
    <property type="match status" value="1"/>
</dbReference>
<dbReference type="Proteomes" id="UP001141552">
    <property type="component" value="Unassembled WGS sequence"/>
</dbReference>
<dbReference type="NCBIfam" id="TIGR01638">
    <property type="entry name" value="Atha_cystat_rel"/>
    <property type="match status" value="1"/>
</dbReference>
<comment type="caution">
    <text evidence="1">The sequence shown here is derived from an EMBL/GenBank/DDBJ whole genome shotgun (WGS) entry which is preliminary data.</text>
</comment>
<name>A0A9Q0GF15_9ROSI</name>
<dbReference type="EMBL" id="JAKUCV010000719">
    <property type="protein sequence ID" value="KAJ4849019.1"/>
    <property type="molecule type" value="Genomic_DNA"/>
</dbReference>
<keyword evidence="2" id="KW-1185">Reference proteome</keyword>